<dbReference type="PANTHER" id="PTHR42085">
    <property type="entry name" value="F-BOX DOMAIN-CONTAINING PROTEIN"/>
    <property type="match status" value="1"/>
</dbReference>
<dbReference type="InterPro" id="IPR038883">
    <property type="entry name" value="AN11006-like"/>
</dbReference>
<dbReference type="RefSeq" id="XP_016268032.1">
    <property type="nucleotide sequence ID" value="XM_016400979.1"/>
</dbReference>
<name>A0A0D2B6C7_9EURO</name>
<evidence type="ECO:0000313" key="2">
    <source>
        <dbReference type="Proteomes" id="UP000053342"/>
    </source>
</evidence>
<dbReference type="EMBL" id="KN847332">
    <property type="protein sequence ID" value="KIW47816.1"/>
    <property type="molecule type" value="Genomic_DNA"/>
</dbReference>
<dbReference type="GeneID" id="27352550"/>
<proteinExistence type="predicted"/>
<dbReference type="AlphaFoldDB" id="A0A0D2B6C7"/>
<dbReference type="Gene3D" id="3.80.10.10">
    <property type="entry name" value="Ribonuclease Inhibitor"/>
    <property type="match status" value="1"/>
</dbReference>
<dbReference type="InterPro" id="IPR032675">
    <property type="entry name" value="LRR_dom_sf"/>
</dbReference>
<dbReference type="OrthoDB" id="4413570at2759"/>
<keyword evidence="2" id="KW-1185">Reference proteome</keyword>
<evidence type="ECO:0000313" key="1">
    <source>
        <dbReference type="EMBL" id="KIW47816.1"/>
    </source>
</evidence>
<sequence>MGSSSVKGTHSTSLHFLDLPLEIRRHIYLLMLHFRTSDHLSLMCTCKQIYCEARESFFRRPLICPSQNHLIDFVQKGSKKVLEDITHLHLRLEEIEAHAMQPYLASIATSATVPPAQHPYLVEINRITGALTEISGITRLTVLGPSDTSKNIPGSVVTTSILQWVVDHYRHLQDLRLEVESCRLDSLSRLTRLRTLRLSGYSETSPLRAADVCSRLASLEDLHISGPSRAVQTRQKNGIQSRIVQSVSNHMFEQLKPLKRLRIKEVIDFNSHGEGSGLLTFKTVRALYEIHKDSLQVLHISASETPSGSFVAYLSAFLIAAPDLQELHLTWPGLDDDFVDNFPNSVRRLKLTVSSPAQAQTIVHRLAAMRYRLRYLQRIKFSVINVPTTVSSEEFKQPSSSFGLPIPHLAV</sequence>
<dbReference type="Proteomes" id="UP000053342">
    <property type="component" value="Unassembled WGS sequence"/>
</dbReference>
<accession>A0A0D2B6C7</accession>
<dbReference type="PANTHER" id="PTHR42085:SF2">
    <property type="entry name" value="F-BOX DOMAIN-CONTAINING PROTEIN"/>
    <property type="match status" value="1"/>
</dbReference>
<dbReference type="SUPFAM" id="SSF52047">
    <property type="entry name" value="RNI-like"/>
    <property type="match status" value="1"/>
</dbReference>
<evidence type="ECO:0008006" key="3">
    <source>
        <dbReference type="Google" id="ProtNLM"/>
    </source>
</evidence>
<dbReference type="VEuPathDB" id="FungiDB:PV06_00476"/>
<reference evidence="1 2" key="1">
    <citation type="submission" date="2015-01" db="EMBL/GenBank/DDBJ databases">
        <title>The Genome Sequence of Exophiala oligosperma CBS72588.</title>
        <authorList>
            <consortium name="The Broad Institute Genomics Platform"/>
            <person name="Cuomo C."/>
            <person name="de Hoog S."/>
            <person name="Gorbushina A."/>
            <person name="Stielow B."/>
            <person name="Teixiera M."/>
            <person name="Abouelleil A."/>
            <person name="Chapman S.B."/>
            <person name="Priest M."/>
            <person name="Young S.K."/>
            <person name="Wortman J."/>
            <person name="Nusbaum C."/>
            <person name="Birren B."/>
        </authorList>
    </citation>
    <scope>NUCLEOTIDE SEQUENCE [LARGE SCALE GENOMIC DNA]</scope>
    <source>
        <strain evidence="1 2">CBS 72588</strain>
    </source>
</reference>
<protein>
    <recommendedName>
        <fullName evidence="3">F-box domain-containing protein</fullName>
    </recommendedName>
</protein>
<gene>
    <name evidence="1" type="ORF">PV06_00476</name>
</gene>
<dbReference type="HOGENOM" id="CLU_037220_0_0_1"/>
<organism evidence="1 2">
    <name type="scientific">Exophiala oligosperma</name>
    <dbReference type="NCBI Taxonomy" id="215243"/>
    <lineage>
        <taxon>Eukaryota</taxon>
        <taxon>Fungi</taxon>
        <taxon>Dikarya</taxon>
        <taxon>Ascomycota</taxon>
        <taxon>Pezizomycotina</taxon>
        <taxon>Eurotiomycetes</taxon>
        <taxon>Chaetothyriomycetidae</taxon>
        <taxon>Chaetothyriales</taxon>
        <taxon>Herpotrichiellaceae</taxon>
        <taxon>Exophiala</taxon>
    </lineage>
</organism>